<feature type="region of interest" description="Disordered" evidence="1">
    <location>
        <begin position="127"/>
        <end position="147"/>
    </location>
</feature>
<protein>
    <recommendedName>
        <fullName evidence="2">PIN-like domain-containing protein</fullName>
    </recommendedName>
</protein>
<organism evidence="3 4">
    <name type="scientific">Neisseria elongata</name>
    <dbReference type="NCBI Taxonomy" id="495"/>
    <lineage>
        <taxon>Bacteria</taxon>
        <taxon>Pseudomonadati</taxon>
        <taxon>Pseudomonadota</taxon>
        <taxon>Betaproteobacteria</taxon>
        <taxon>Neisseriales</taxon>
        <taxon>Neisseriaceae</taxon>
        <taxon>Neisseria</taxon>
    </lineage>
</organism>
<dbReference type="Pfam" id="PF18475">
    <property type="entry name" value="PIN7"/>
    <property type="match status" value="1"/>
</dbReference>
<evidence type="ECO:0000256" key="1">
    <source>
        <dbReference type="SAM" id="MobiDB-lite"/>
    </source>
</evidence>
<feature type="domain" description="PIN-like" evidence="2">
    <location>
        <begin position="5"/>
        <end position="103"/>
    </location>
</feature>
<dbReference type="RefSeq" id="WP_074898415.1">
    <property type="nucleotide sequence ID" value="NZ_CP031252.1"/>
</dbReference>
<name>A0A378TZ06_NEIEL</name>
<sequence length="377" mass="42612">MKHLLIDFENVQPQNLDKLPTEGTHIWLFIGLQHKMLPVSLVKSLLRFGERAHLVQLQKTGKNALDFYLSYYLGQITATDPEAQIGILSRDGGYDVLVEHILENQQAQGIVRLANIDEVQHQKITAAPPPALLENSPQPETEPKPQQSLAPYFQAALAALRRPDAFRPSRLHNLQKYLHKYVLCDLFADKADEECERTANAVIHKLKVQNFISIDEQEAVSYHISDNDLLQKIQRHILSQRPQTYADFQAAVQSRADALCLTVSPNDIQAFARHLHEQNLIRQENGKIEYAPFAEPKPQPVPKQAAKTGWQPDEAKWKKVIAALSVAKAKRPGKISALRNTIKAHAKCGEQETDKMLQHLQDVKILRIDGAKIAYLK</sequence>
<dbReference type="GeneID" id="93352761"/>
<dbReference type="EMBL" id="UGQW01000002">
    <property type="protein sequence ID" value="STZ68269.1"/>
    <property type="molecule type" value="Genomic_DNA"/>
</dbReference>
<dbReference type="InterPro" id="IPR041494">
    <property type="entry name" value="PIN7"/>
</dbReference>
<reference evidence="3 4" key="1">
    <citation type="submission" date="2018-06" db="EMBL/GenBank/DDBJ databases">
        <authorList>
            <consortium name="Pathogen Informatics"/>
            <person name="Doyle S."/>
        </authorList>
    </citation>
    <scope>NUCLEOTIDE SEQUENCE [LARGE SCALE GENOMIC DNA]</scope>
    <source>
        <strain evidence="3 4">NCTC10660</strain>
    </source>
</reference>
<gene>
    <name evidence="3" type="ORF">NCTC10660_01776</name>
</gene>
<accession>A0A378TZ06</accession>
<feature type="compositionally biased region" description="Polar residues" evidence="1">
    <location>
        <begin position="135"/>
        <end position="147"/>
    </location>
</feature>
<dbReference type="Proteomes" id="UP000254927">
    <property type="component" value="Unassembled WGS sequence"/>
</dbReference>
<evidence type="ECO:0000313" key="3">
    <source>
        <dbReference type="EMBL" id="STZ68269.1"/>
    </source>
</evidence>
<evidence type="ECO:0000259" key="2">
    <source>
        <dbReference type="Pfam" id="PF18475"/>
    </source>
</evidence>
<evidence type="ECO:0000313" key="4">
    <source>
        <dbReference type="Proteomes" id="UP000254927"/>
    </source>
</evidence>
<dbReference type="AlphaFoldDB" id="A0A378TZ06"/>
<proteinExistence type="predicted"/>